<dbReference type="OrthoDB" id="7629852at2"/>
<dbReference type="Proteomes" id="UP000184694">
    <property type="component" value="Unassembled WGS sequence"/>
</dbReference>
<gene>
    <name evidence="2" type="ORF">SAMN02745161_2830</name>
</gene>
<keyword evidence="3" id="KW-1185">Reference proteome</keyword>
<dbReference type="PANTHER" id="PTHR10438:SF468">
    <property type="entry name" value="THIOREDOXIN-1-RELATED"/>
    <property type="match status" value="1"/>
</dbReference>
<dbReference type="EMBL" id="FSRG01000006">
    <property type="protein sequence ID" value="SIO32467.1"/>
    <property type="molecule type" value="Genomic_DNA"/>
</dbReference>
<accession>A0A1N6IKD7</accession>
<sequence length="104" mass="12059">MSAITPIPNEHIENFFASLTDAILFFHKEQCPHCKNMEKVLEKFSTKTPSVEFFSIDCEKHPELQEKLSFYRVPTIAFVRNGEVIKVHTGLMNPRELKTLYTSL</sequence>
<name>A0A1N6IKD7_9BACT</name>
<dbReference type="InterPro" id="IPR050620">
    <property type="entry name" value="Thioredoxin_H-type-like"/>
</dbReference>
<dbReference type="Pfam" id="PF00085">
    <property type="entry name" value="Thioredoxin"/>
    <property type="match status" value="1"/>
</dbReference>
<dbReference type="PANTHER" id="PTHR10438">
    <property type="entry name" value="THIOREDOXIN"/>
    <property type="match status" value="1"/>
</dbReference>
<reference evidence="3" key="1">
    <citation type="submission" date="2016-11" db="EMBL/GenBank/DDBJ databases">
        <authorList>
            <person name="Varghese N."/>
            <person name="Submissions S."/>
        </authorList>
    </citation>
    <scope>NUCLEOTIDE SEQUENCE [LARGE SCALE GENOMIC DNA]</scope>
    <source>
        <strain evidence="3">DSM 17456</strain>
    </source>
</reference>
<dbReference type="CDD" id="cd02947">
    <property type="entry name" value="TRX_family"/>
    <property type="match status" value="1"/>
</dbReference>
<dbReference type="PROSITE" id="PS51352">
    <property type="entry name" value="THIOREDOXIN_2"/>
    <property type="match status" value="1"/>
</dbReference>
<evidence type="ECO:0000313" key="2">
    <source>
        <dbReference type="EMBL" id="SIO32467.1"/>
    </source>
</evidence>
<evidence type="ECO:0000259" key="1">
    <source>
        <dbReference type="PROSITE" id="PS51352"/>
    </source>
</evidence>
<dbReference type="STRING" id="1121457.SAMN02745161_2830"/>
<evidence type="ECO:0000313" key="3">
    <source>
        <dbReference type="Proteomes" id="UP000184694"/>
    </source>
</evidence>
<organism evidence="2 3">
    <name type="scientific">Halodesulfovibrio marinisediminis DSM 17456</name>
    <dbReference type="NCBI Taxonomy" id="1121457"/>
    <lineage>
        <taxon>Bacteria</taxon>
        <taxon>Pseudomonadati</taxon>
        <taxon>Thermodesulfobacteriota</taxon>
        <taxon>Desulfovibrionia</taxon>
        <taxon>Desulfovibrionales</taxon>
        <taxon>Desulfovibrionaceae</taxon>
        <taxon>Halodesulfovibrio</taxon>
    </lineage>
</organism>
<dbReference type="RefSeq" id="WP_074217567.1">
    <property type="nucleotide sequence ID" value="NZ_FSRG01000006.1"/>
</dbReference>
<feature type="domain" description="Thioredoxin" evidence="1">
    <location>
        <begin position="1"/>
        <end position="104"/>
    </location>
</feature>
<dbReference type="SUPFAM" id="SSF52833">
    <property type="entry name" value="Thioredoxin-like"/>
    <property type="match status" value="1"/>
</dbReference>
<dbReference type="InterPro" id="IPR036249">
    <property type="entry name" value="Thioredoxin-like_sf"/>
</dbReference>
<dbReference type="InterPro" id="IPR013766">
    <property type="entry name" value="Thioredoxin_domain"/>
</dbReference>
<proteinExistence type="predicted"/>
<protein>
    <submittedName>
        <fullName evidence="2">Thioredoxin 1</fullName>
    </submittedName>
</protein>
<dbReference type="Gene3D" id="3.40.30.10">
    <property type="entry name" value="Glutaredoxin"/>
    <property type="match status" value="1"/>
</dbReference>
<dbReference type="AlphaFoldDB" id="A0A1N6IKD7"/>